<accession>A0A1I5ZV81</accession>
<name>A0A1I5ZV81_9BACI</name>
<dbReference type="GeneID" id="93710920"/>
<evidence type="ECO:0000256" key="1">
    <source>
        <dbReference type="SAM" id="Phobius"/>
    </source>
</evidence>
<keyword evidence="1" id="KW-0812">Transmembrane</keyword>
<keyword evidence="3" id="KW-1185">Reference proteome</keyword>
<feature type="transmembrane region" description="Helical" evidence="1">
    <location>
        <begin position="158"/>
        <end position="174"/>
    </location>
</feature>
<feature type="transmembrane region" description="Helical" evidence="1">
    <location>
        <begin position="89"/>
        <end position="108"/>
    </location>
</feature>
<feature type="transmembrane region" description="Helical" evidence="1">
    <location>
        <begin position="385"/>
        <end position="418"/>
    </location>
</feature>
<feature type="transmembrane region" description="Helical" evidence="1">
    <location>
        <begin position="202"/>
        <end position="223"/>
    </location>
</feature>
<keyword evidence="1" id="KW-0472">Membrane</keyword>
<dbReference type="EMBL" id="FOXX01000005">
    <property type="protein sequence ID" value="SFQ60374.1"/>
    <property type="molecule type" value="Genomic_DNA"/>
</dbReference>
<feature type="transmembrane region" description="Helical" evidence="1">
    <location>
        <begin position="128"/>
        <end position="146"/>
    </location>
</feature>
<organism evidence="2 3">
    <name type="scientific">Priestia endophytica DSM 13796</name>
    <dbReference type="NCBI Taxonomy" id="1121089"/>
    <lineage>
        <taxon>Bacteria</taxon>
        <taxon>Bacillati</taxon>
        <taxon>Bacillota</taxon>
        <taxon>Bacilli</taxon>
        <taxon>Bacillales</taxon>
        <taxon>Bacillaceae</taxon>
        <taxon>Priestia</taxon>
    </lineage>
</organism>
<feature type="transmembrane region" description="Helical" evidence="1">
    <location>
        <begin position="20"/>
        <end position="38"/>
    </location>
</feature>
<dbReference type="Proteomes" id="UP000182762">
    <property type="component" value="Unassembled WGS sequence"/>
</dbReference>
<protein>
    <submittedName>
        <fullName evidence="2">Oligosaccharide repeat unit polymerase</fullName>
    </submittedName>
</protein>
<evidence type="ECO:0000313" key="2">
    <source>
        <dbReference type="EMBL" id="SFQ60374.1"/>
    </source>
</evidence>
<dbReference type="InterPro" id="IPR002760">
    <property type="entry name" value="O_anti_polymase"/>
</dbReference>
<dbReference type="Pfam" id="PF01901">
    <property type="entry name" value="O_anti_polymase"/>
    <property type="match status" value="2"/>
</dbReference>
<evidence type="ECO:0000313" key="3">
    <source>
        <dbReference type="Proteomes" id="UP000182762"/>
    </source>
</evidence>
<dbReference type="NCBIfam" id="TIGR04370">
    <property type="entry name" value="glyco_rpt_poly"/>
    <property type="match status" value="2"/>
</dbReference>
<reference evidence="2 3" key="1">
    <citation type="submission" date="2016-10" db="EMBL/GenBank/DDBJ databases">
        <authorList>
            <person name="Varghese N."/>
            <person name="Submissions S."/>
        </authorList>
    </citation>
    <scope>NUCLEOTIDE SEQUENCE [LARGE SCALE GENOMIC DNA]</scope>
    <source>
        <strain evidence="2 3">DSM 13796</strain>
    </source>
</reference>
<feature type="transmembrane region" description="Helical" evidence="1">
    <location>
        <begin position="353"/>
        <end position="373"/>
    </location>
</feature>
<keyword evidence="1" id="KW-1133">Transmembrane helix</keyword>
<dbReference type="RefSeq" id="WP_061804772.1">
    <property type="nucleotide sequence ID" value="NZ_FOXX01000005.1"/>
</dbReference>
<proteinExistence type="predicted"/>
<gene>
    <name evidence="2" type="ORF">SAMN02745910_02264</name>
</gene>
<sequence length="435" mass="49425">MFKNNRLIQFINKGDVFSPYIFFPAIFAIYFFMSLFDFGRIQYFKAYNNIFLPVIVGLIAYYIAVFLIQKLGWKFPKFGLSFLKGKTIYFVYLLTLVGLVSYLAMLFTGQIGITDESVRRNLDPKLNFLSSLLWFGGLLIVFYGVVGSGGRLSKKQKISYGVIIALILVAFILMGYRTPIAIMFFTSLIAFHYLVKRVKTSWIILMVAVIGISFSLFGLFRVLTEDTSKEFNTRQGPQVEEEHQQEEAITEKQEAIRKVNETPKWVRALTETMVTGRIVISKIEDYTEDHGYLNGELHKSILGTVLPGEQKSPRMIVTEAANDYAVKQVGEYVTRPGRTTTPTVIGQFYMDGGYVGIVIGMGIFGIILSLLYNRMRQTTTKSYQTIAYGFVTTIFMISIHTGLLDLIFLLMIGFAVIATSIEQDKRRDGQFNRLS</sequence>
<feature type="transmembrane region" description="Helical" evidence="1">
    <location>
        <begin position="50"/>
        <end position="68"/>
    </location>
</feature>
<comment type="caution">
    <text evidence="2">The sequence shown here is derived from an EMBL/GenBank/DDBJ whole genome shotgun (WGS) entry which is preliminary data.</text>
</comment>